<accession>A0A8S1XN99</accession>
<dbReference type="Pfam" id="PF06218">
    <property type="entry name" value="NPR2"/>
    <property type="match status" value="2"/>
</dbReference>
<keyword evidence="3" id="KW-1185">Reference proteome</keyword>
<evidence type="ECO:0000256" key="1">
    <source>
        <dbReference type="ARBA" id="ARBA00008433"/>
    </source>
</evidence>
<dbReference type="GO" id="GO:0005774">
    <property type="term" value="C:vacuolar membrane"/>
    <property type="evidence" value="ECO:0007669"/>
    <property type="project" value="TreeGrafter"/>
</dbReference>
<dbReference type="EMBL" id="CAJJDO010000131">
    <property type="protein sequence ID" value="CAD8202551.1"/>
    <property type="molecule type" value="Genomic_DNA"/>
</dbReference>
<organism evidence="2 3">
    <name type="scientific">Paramecium pentaurelia</name>
    <dbReference type="NCBI Taxonomy" id="43138"/>
    <lineage>
        <taxon>Eukaryota</taxon>
        <taxon>Sar</taxon>
        <taxon>Alveolata</taxon>
        <taxon>Ciliophora</taxon>
        <taxon>Intramacronucleata</taxon>
        <taxon>Oligohymenophorea</taxon>
        <taxon>Peniculida</taxon>
        <taxon>Parameciidae</taxon>
        <taxon>Paramecium</taxon>
    </lineage>
</organism>
<evidence type="ECO:0000313" key="2">
    <source>
        <dbReference type="EMBL" id="CAD8202551.1"/>
    </source>
</evidence>
<dbReference type="Proteomes" id="UP000689195">
    <property type="component" value="Unassembled WGS sequence"/>
</dbReference>
<gene>
    <name evidence="2" type="ORF">PPENT_87.1.T1310095</name>
</gene>
<dbReference type="GO" id="GO:1990130">
    <property type="term" value="C:GATOR1 complex"/>
    <property type="evidence" value="ECO:0007669"/>
    <property type="project" value="TreeGrafter"/>
</dbReference>
<evidence type="ECO:0000313" key="3">
    <source>
        <dbReference type="Proteomes" id="UP000689195"/>
    </source>
</evidence>
<sequence>MTQQANKPFYSIHMTINIEILGDFLLPKEELGSKLLMIEYQSQYIINIPMVMRNGSVYRRAIYVLSVAIKVKKEQFCKNQDAYFEIVRKLAYVISQLEVNRNYIYRNDENKEEIHTLIKQIYQDINISAEHESFVEFDDSQYMFLRLPQQQQPPQNIIIKYSQVPFPIVNIKQGVQTAFNPILEKLIPEINGINCVGAICQKLKEFKAEQIKTAIKEMIECNLIRLVDMIKITNMYVINENFFTHEFRQEDILQIINTKHEAFQLKFGQTLDFELLRQYLQTLYIEMKRGLTLRDYIENNKGVLEFISLTKLIRYGQLNNFLNRVHEYFFICASQIQKAQNLENIFLVAPSNYVKMSERFNEEDKNSKEQQEQQMECSLEYSKRFEKGIEGQFIGQKLKDDEKLKDANETIKNMIFNQETLDEICLVFNLDLEQCHQLIESKEYVIIHK</sequence>
<dbReference type="GO" id="GO:0010508">
    <property type="term" value="P:positive regulation of autophagy"/>
    <property type="evidence" value="ECO:0007669"/>
    <property type="project" value="TreeGrafter"/>
</dbReference>
<dbReference type="GO" id="GO:1904262">
    <property type="term" value="P:negative regulation of TORC1 signaling"/>
    <property type="evidence" value="ECO:0007669"/>
    <property type="project" value="TreeGrafter"/>
</dbReference>
<dbReference type="GO" id="GO:0005096">
    <property type="term" value="F:GTPase activator activity"/>
    <property type="evidence" value="ECO:0007669"/>
    <property type="project" value="TreeGrafter"/>
</dbReference>
<dbReference type="InterPro" id="IPR009348">
    <property type="entry name" value="NPR2-like"/>
</dbReference>
<comment type="similarity">
    <text evidence="1">Belongs to the NPR2 family.</text>
</comment>
<dbReference type="OrthoDB" id="338854at2759"/>
<dbReference type="AlphaFoldDB" id="A0A8S1XN99"/>
<comment type="caution">
    <text evidence="2">The sequence shown here is derived from an EMBL/GenBank/DDBJ whole genome shotgun (WGS) entry which is preliminary data.</text>
</comment>
<protein>
    <submittedName>
        <fullName evidence="2">Uncharacterized protein</fullName>
    </submittedName>
</protein>
<reference evidence="2" key="1">
    <citation type="submission" date="2021-01" db="EMBL/GenBank/DDBJ databases">
        <authorList>
            <consortium name="Genoscope - CEA"/>
            <person name="William W."/>
        </authorList>
    </citation>
    <scope>NUCLEOTIDE SEQUENCE</scope>
</reference>
<dbReference type="PANTHER" id="PTHR12991">
    <property type="entry name" value="NITROGEN PERMEASE REGULATOR 2/TUMOR SUPPRESSOR CANDIDATE 4"/>
    <property type="match status" value="1"/>
</dbReference>
<name>A0A8S1XN99_9CILI</name>
<dbReference type="PANTHER" id="PTHR12991:SF10">
    <property type="entry name" value="GATOR COMPLEX PROTEIN NPRL2"/>
    <property type="match status" value="1"/>
</dbReference>
<proteinExistence type="inferred from homology"/>